<name>A0A5S3UUS6_9GAMM</name>
<dbReference type="AlphaFoldDB" id="A0A5S3UUS6"/>
<sequence length="84" mass="10022">MVSKAYREGQNARSYSDNPYERYSPDYNDFERGYTQKLKRTPDYAFRNESGPIGDRTWYELKGSRVVEETPRPKLRTYADARKK</sequence>
<evidence type="ECO:0000313" key="3">
    <source>
        <dbReference type="Proteomes" id="UP000305729"/>
    </source>
</evidence>
<feature type="compositionally biased region" description="Basic and acidic residues" evidence="1">
    <location>
        <begin position="19"/>
        <end position="29"/>
    </location>
</feature>
<evidence type="ECO:0000313" key="2">
    <source>
        <dbReference type="EMBL" id="QPB84185.1"/>
    </source>
</evidence>
<protein>
    <submittedName>
        <fullName evidence="2">Uncharacterized protein</fullName>
    </submittedName>
</protein>
<reference evidence="2 3" key="1">
    <citation type="submission" date="2019-10" db="EMBL/GenBank/DDBJ databases">
        <title>Pseudoalteromonas rubra S4059.</title>
        <authorList>
            <person name="Paulsen S."/>
            <person name="Wang X."/>
        </authorList>
    </citation>
    <scope>NUCLEOTIDE SEQUENCE [LARGE SCALE GENOMIC DNA]</scope>
    <source>
        <strain evidence="2 3">S4059</strain>
    </source>
</reference>
<dbReference type="Proteomes" id="UP000305729">
    <property type="component" value="Chromosome 1"/>
</dbReference>
<feature type="region of interest" description="Disordered" evidence="1">
    <location>
        <begin position="1"/>
        <end position="29"/>
    </location>
</feature>
<accession>A0A5S3UUS6</accession>
<dbReference type="RefSeq" id="WP_138538659.1">
    <property type="nucleotide sequence ID" value="NZ_CP045429.1"/>
</dbReference>
<proteinExistence type="predicted"/>
<gene>
    <name evidence="2" type="ORF">CWC22_014775</name>
</gene>
<evidence type="ECO:0000256" key="1">
    <source>
        <dbReference type="SAM" id="MobiDB-lite"/>
    </source>
</evidence>
<organism evidence="2 3">
    <name type="scientific">Pseudoalteromonas rubra</name>
    <dbReference type="NCBI Taxonomy" id="43658"/>
    <lineage>
        <taxon>Bacteria</taxon>
        <taxon>Pseudomonadati</taxon>
        <taxon>Pseudomonadota</taxon>
        <taxon>Gammaproteobacteria</taxon>
        <taxon>Alteromonadales</taxon>
        <taxon>Pseudoalteromonadaceae</taxon>
        <taxon>Pseudoalteromonas</taxon>
    </lineage>
</organism>
<dbReference type="EMBL" id="CP045429">
    <property type="protein sequence ID" value="QPB84185.1"/>
    <property type="molecule type" value="Genomic_DNA"/>
</dbReference>